<accession>A0A3M8CNM5</accession>
<dbReference type="InterPro" id="IPR052531">
    <property type="entry name" value="CarD-like_regulator"/>
</dbReference>
<dbReference type="SUPFAM" id="SSF141259">
    <property type="entry name" value="CarD-like"/>
    <property type="match status" value="1"/>
</dbReference>
<comment type="caution">
    <text evidence="2">The sequence shown here is derived from an EMBL/GenBank/DDBJ whole genome shotgun (WGS) entry which is preliminary data.</text>
</comment>
<dbReference type="InterPro" id="IPR042215">
    <property type="entry name" value="CarD-like_C"/>
</dbReference>
<dbReference type="PANTHER" id="PTHR38447:SF1">
    <property type="entry name" value="RNA POLYMERASE-BINDING TRANSCRIPTION FACTOR CARD"/>
    <property type="match status" value="1"/>
</dbReference>
<dbReference type="InterPro" id="IPR036101">
    <property type="entry name" value="CarD-like/TRCF_RID_sf"/>
</dbReference>
<dbReference type="Gene3D" id="2.40.10.170">
    <property type="match status" value="1"/>
</dbReference>
<dbReference type="PANTHER" id="PTHR38447">
    <property type="entry name" value="TRANSCRIPTION FACTOR YDEB-RELATED"/>
    <property type="match status" value="1"/>
</dbReference>
<evidence type="ECO:0000313" key="2">
    <source>
        <dbReference type="EMBL" id="RNB76907.1"/>
    </source>
</evidence>
<protein>
    <submittedName>
        <fullName evidence="2">CarD family transcriptional regulator</fullName>
    </submittedName>
</protein>
<evidence type="ECO:0000313" key="3">
    <source>
        <dbReference type="Proteomes" id="UP000282028"/>
    </source>
</evidence>
<dbReference type="SMART" id="SM01058">
    <property type="entry name" value="CarD_TRCF"/>
    <property type="match status" value="1"/>
</dbReference>
<sequence length="170" mass="19176">MFEVGHKIFYPMHGAGVIQSLEEKEFLGEKHLYFELNMLLKDLDIMVPVEKMSTLGIRHIVEREIMADVLTRILDGEAELNPNAGQRQRANMEKMKSGDIYEMSEVIRDLWMLGKTRVLGTSDKLMLDTAQQVLVSEIGLVMGIGEEQASEVLKQACSKQEAVSVQGNHK</sequence>
<dbReference type="RefSeq" id="WP_122907269.1">
    <property type="nucleotide sequence ID" value="NZ_CBCSBE010000016.1"/>
</dbReference>
<keyword evidence="3" id="KW-1185">Reference proteome</keyword>
<organism evidence="2 3">
    <name type="scientific">Brevibacillus invocatus</name>
    <dbReference type="NCBI Taxonomy" id="173959"/>
    <lineage>
        <taxon>Bacteria</taxon>
        <taxon>Bacillati</taxon>
        <taxon>Bacillota</taxon>
        <taxon>Bacilli</taxon>
        <taxon>Bacillales</taxon>
        <taxon>Paenibacillaceae</taxon>
        <taxon>Brevibacillus</taxon>
    </lineage>
</organism>
<proteinExistence type="predicted"/>
<dbReference type="Proteomes" id="UP000282028">
    <property type="component" value="Unassembled WGS sequence"/>
</dbReference>
<dbReference type="Pfam" id="PF21095">
    <property type="entry name" value="CarD_C"/>
    <property type="match status" value="1"/>
</dbReference>
<name>A0A3M8CNM5_9BACL</name>
<reference evidence="2 3" key="1">
    <citation type="submission" date="2018-10" db="EMBL/GenBank/DDBJ databases">
        <title>Phylogenomics of Brevibacillus.</title>
        <authorList>
            <person name="Dunlap C."/>
        </authorList>
    </citation>
    <scope>NUCLEOTIDE SEQUENCE [LARGE SCALE GENOMIC DNA]</scope>
    <source>
        <strain evidence="2 3">JCM 12215</strain>
    </source>
</reference>
<dbReference type="OrthoDB" id="9786074at2"/>
<feature type="domain" description="CarD-like/TRCF RNAP-interacting" evidence="1">
    <location>
        <begin position="1"/>
        <end position="111"/>
    </location>
</feature>
<evidence type="ECO:0000259" key="1">
    <source>
        <dbReference type="SMART" id="SM01058"/>
    </source>
</evidence>
<dbReference type="AlphaFoldDB" id="A0A3M8CNM5"/>
<dbReference type="Gene3D" id="1.20.58.1290">
    <property type="entry name" value="CarD-like, C-terminal domain"/>
    <property type="match status" value="1"/>
</dbReference>
<dbReference type="GO" id="GO:0009303">
    <property type="term" value="P:rRNA transcription"/>
    <property type="evidence" value="ECO:0007669"/>
    <property type="project" value="TreeGrafter"/>
</dbReference>
<dbReference type="Pfam" id="PF02559">
    <property type="entry name" value="CarD_TRCF_RID"/>
    <property type="match status" value="1"/>
</dbReference>
<dbReference type="InterPro" id="IPR003711">
    <property type="entry name" value="CarD-like/TRCF_RID"/>
</dbReference>
<dbReference type="InterPro" id="IPR048792">
    <property type="entry name" value="CarD_C"/>
</dbReference>
<dbReference type="EMBL" id="RHHR01000003">
    <property type="protein sequence ID" value="RNB76907.1"/>
    <property type="molecule type" value="Genomic_DNA"/>
</dbReference>
<gene>
    <name evidence="2" type="ORF">EDM52_01570</name>
</gene>